<keyword evidence="1" id="KW-0472">Membrane</keyword>
<name>A0AAI9T5G2_PENTH</name>
<evidence type="ECO:0000313" key="3">
    <source>
        <dbReference type="Proteomes" id="UP001227192"/>
    </source>
</evidence>
<proteinExistence type="predicted"/>
<comment type="caution">
    <text evidence="2">The sequence shown here is derived from an EMBL/GenBank/DDBJ whole genome shotgun (WGS) entry which is preliminary data.</text>
</comment>
<sequence>MHVCYLLVCYRMSLCSDVLTGYINPCISSFNELMILLLLSPHLVVIYTTYIYIYMANISNRFPINSILHIERMVDSSIPVDHGLYKDGFCRVYKPLHF</sequence>
<gene>
    <name evidence="2" type="ORF">VN97_g12447</name>
</gene>
<keyword evidence="1" id="KW-0812">Transmembrane</keyword>
<reference evidence="2" key="1">
    <citation type="submission" date="2015-06" db="EMBL/GenBank/DDBJ databases">
        <authorList>
            <person name="Nguyen H."/>
        </authorList>
    </citation>
    <scope>NUCLEOTIDE SEQUENCE</scope>
    <source>
        <strain evidence="2">DAOM 180753</strain>
    </source>
</reference>
<feature type="transmembrane region" description="Helical" evidence="1">
    <location>
        <begin position="33"/>
        <end position="53"/>
    </location>
</feature>
<keyword evidence="1" id="KW-1133">Transmembrane helix</keyword>
<evidence type="ECO:0000256" key="1">
    <source>
        <dbReference type="SAM" id="Phobius"/>
    </source>
</evidence>
<organism evidence="2 3">
    <name type="scientific">Penicillium thymicola</name>
    <dbReference type="NCBI Taxonomy" id="293382"/>
    <lineage>
        <taxon>Eukaryota</taxon>
        <taxon>Fungi</taxon>
        <taxon>Dikarya</taxon>
        <taxon>Ascomycota</taxon>
        <taxon>Pezizomycotina</taxon>
        <taxon>Eurotiomycetes</taxon>
        <taxon>Eurotiomycetidae</taxon>
        <taxon>Eurotiales</taxon>
        <taxon>Aspergillaceae</taxon>
        <taxon>Penicillium</taxon>
    </lineage>
</organism>
<evidence type="ECO:0000313" key="2">
    <source>
        <dbReference type="EMBL" id="KAJ9481057.1"/>
    </source>
</evidence>
<dbReference type="EMBL" id="LACB01000933">
    <property type="protein sequence ID" value="KAJ9481057.1"/>
    <property type="molecule type" value="Genomic_DNA"/>
</dbReference>
<protein>
    <submittedName>
        <fullName evidence="2">Uncharacterized protein</fullName>
    </submittedName>
</protein>
<accession>A0AAI9T5G2</accession>
<dbReference type="AlphaFoldDB" id="A0AAI9T5G2"/>
<dbReference type="Proteomes" id="UP001227192">
    <property type="component" value="Unassembled WGS sequence"/>
</dbReference>
<keyword evidence="3" id="KW-1185">Reference proteome</keyword>
<reference evidence="2" key="2">
    <citation type="journal article" date="2016" name="Fungal Biol.">
        <title>Ochratoxin A production by Penicillium thymicola.</title>
        <authorList>
            <person name="Nguyen H.D.T."/>
            <person name="McMullin D.R."/>
            <person name="Ponomareva E."/>
            <person name="Riley R."/>
            <person name="Pomraning K.R."/>
            <person name="Baker S.E."/>
            <person name="Seifert K.A."/>
        </authorList>
    </citation>
    <scope>NUCLEOTIDE SEQUENCE</scope>
    <source>
        <strain evidence="2">DAOM 180753</strain>
    </source>
</reference>